<evidence type="ECO:0000313" key="8">
    <source>
        <dbReference type="Proteomes" id="UP000008312"/>
    </source>
</evidence>
<reference evidence="7" key="1">
    <citation type="submission" date="2010-02" db="EMBL/GenBank/DDBJ databases">
        <title>Sequencing and annotation of the Blastocystis hominis genome.</title>
        <authorList>
            <person name="Wincker P."/>
        </authorList>
    </citation>
    <scope>NUCLEOTIDE SEQUENCE</scope>
    <source>
        <strain evidence="7">Singapore isolate B</strain>
    </source>
</reference>
<dbReference type="FunCoup" id="D8M1L9">
    <property type="interactions" value="549"/>
</dbReference>
<dbReference type="InParanoid" id="D8M1L9"/>
<dbReference type="FunFam" id="2.40.10.310:FF:000001">
    <property type="entry name" value="NSA2, ribosome biogenesis homolog"/>
    <property type="match status" value="1"/>
</dbReference>
<accession>D8M1L9</accession>
<proteinExistence type="inferred from homology"/>
<dbReference type="GO" id="GO:0042273">
    <property type="term" value="P:ribosomal large subunit biogenesis"/>
    <property type="evidence" value="ECO:0007669"/>
    <property type="project" value="UniProtKB-ARBA"/>
</dbReference>
<dbReference type="OMA" id="AHVIHPE"/>
<evidence type="ECO:0000256" key="5">
    <source>
        <dbReference type="ARBA" id="ARBA00023242"/>
    </source>
</evidence>
<dbReference type="PANTHER" id="PTHR12642">
    <property type="entry name" value="RIBOSOME BIOGENESIS PROTEIN NSA2 HOMOLOG"/>
    <property type="match status" value="1"/>
</dbReference>
<dbReference type="InterPro" id="IPR022309">
    <property type="entry name" value="Ribosomal_Se8/biogenesis_NSA2"/>
</dbReference>
<evidence type="ECO:0000313" key="7">
    <source>
        <dbReference type="EMBL" id="CBK21958.2"/>
    </source>
</evidence>
<comment type="subcellular location">
    <subcellularLocation>
        <location evidence="1 6">Nucleus</location>
        <location evidence="1 6">Nucleolus</location>
    </subcellularLocation>
</comment>
<protein>
    <recommendedName>
        <fullName evidence="6">Ribosome biogenesis protein NSA2 homolog</fullName>
    </recommendedName>
</protein>
<dbReference type="Pfam" id="PF01201">
    <property type="entry name" value="Ribosomal_S8e"/>
    <property type="match status" value="1"/>
</dbReference>
<dbReference type="Gene3D" id="2.40.10.310">
    <property type="match status" value="1"/>
</dbReference>
<comment type="function">
    <text evidence="6">Involved in the biogenesis of the 60S ribosomal subunit. May play a part in the quality control of pre-60S particles.</text>
</comment>
<keyword evidence="4 6" id="KW-0698">rRNA processing</keyword>
<dbReference type="GO" id="GO:0006364">
    <property type="term" value="P:rRNA processing"/>
    <property type="evidence" value="ECO:0007669"/>
    <property type="project" value="UniProtKB-KW"/>
</dbReference>
<evidence type="ECO:0000256" key="1">
    <source>
        <dbReference type="ARBA" id="ARBA00004604"/>
    </source>
</evidence>
<dbReference type="GeneID" id="24919252"/>
<dbReference type="OrthoDB" id="1847590at2759"/>
<evidence type="ECO:0000256" key="3">
    <source>
        <dbReference type="ARBA" id="ARBA00022517"/>
    </source>
</evidence>
<evidence type="ECO:0000256" key="4">
    <source>
        <dbReference type="ARBA" id="ARBA00022552"/>
    </source>
</evidence>
<organism evidence="7">
    <name type="scientific">Blastocystis hominis</name>
    <dbReference type="NCBI Taxonomy" id="12968"/>
    <lineage>
        <taxon>Eukaryota</taxon>
        <taxon>Sar</taxon>
        <taxon>Stramenopiles</taxon>
        <taxon>Bigyra</taxon>
        <taxon>Opalozoa</taxon>
        <taxon>Opalinata</taxon>
        <taxon>Blastocystidae</taxon>
        <taxon>Blastocystis</taxon>
    </lineage>
</organism>
<dbReference type="InterPro" id="IPR039411">
    <property type="entry name" value="NSA2_fam"/>
</dbReference>
<dbReference type="Proteomes" id="UP000008312">
    <property type="component" value="Unassembled WGS sequence"/>
</dbReference>
<gene>
    <name evidence="7" type="ORF">GSBLH_T00002043001</name>
</gene>
<comment type="similarity">
    <text evidence="2 6">Belongs to the eukaryotic ribosomal protein eS8 family. Ribosome biogenesis protein NSA2 subfamily.</text>
</comment>
<keyword evidence="8" id="KW-1185">Reference proteome</keyword>
<evidence type="ECO:0000256" key="6">
    <source>
        <dbReference type="RuleBase" id="RU367114"/>
    </source>
</evidence>
<sequence>MKRPSFCLNSSLLGRTNMPQNEFIELHQKRHGVRFDYYERKRKKEARAGHEKAKYAKKVHGIKGILHSAQRYKEKAAMRKEIKMHEERSNKHATTDATPEGALPAYLLDREGVSRSKILSNTVKQKRKEKAGKWTVPVPKVNPIADAEMFRVLSTGKRKQKQWKRMITKVTFVGEGFTRKPPKYERFVRPTGLRFKKAHVTHPELKTTFYLDIIGVKKNPQSKLYTELGVITKGTIIEVNVSELGLVTESGKVVWGKYAQVTNNPENDGCINAILLV</sequence>
<keyword evidence="6" id="KW-0687">Ribonucleoprotein</keyword>
<dbReference type="AlphaFoldDB" id="D8M1L9"/>
<keyword evidence="3 6" id="KW-0690">Ribosome biogenesis</keyword>
<comment type="subunit">
    <text evidence="6">Component of the pre-66S ribosomal particle.</text>
</comment>
<keyword evidence="5 6" id="KW-0539">Nucleus</keyword>
<dbReference type="GO" id="GO:0005730">
    <property type="term" value="C:nucleolus"/>
    <property type="evidence" value="ECO:0007669"/>
    <property type="project" value="UniProtKB-SubCell"/>
</dbReference>
<dbReference type="CDD" id="cd11381">
    <property type="entry name" value="NSA2"/>
    <property type="match status" value="1"/>
</dbReference>
<name>D8M1L9_BLAHO</name>
<dbReference type="GO" id="GO:0030684">
    <property type="term" value="C:preribosome"/>
    <property type="evidence" value="ECO:0007669"/>
    <property type="project" value="UniProtKB-ARBA"/>
</dbReference>
<dbReference type="EMBL" id="FN668646">
    <property type="protein sequence ID" value="CBK21958.2"/>
    <property type="molecule type" value="Genomic_DNA"/>
</dbReference>
<evidence type="ECO:0000256" key="2">
    <source>
        <dbReference type="ARBA" id="ARBA00005424"/>
    </source>
</evidence>
<dbReference type="RefSeq" id="XP_012896006.1">
    <property type="nucleotide sequence ID" value="XM_013040552.1"/>
</dbReference>